<evidence type="ECO:0000259" key="3">
    <source>
        <dbReference type="PROSITE" id="PS50110"/>
    </source>
</evidence>
<dbReference type="InterPro" id="IPR050595">
    <property type="entry name" value="Bact_response_regulator"/>
</dbReference>
<accession>A0A1F5RFC8</accession>
<reference evidence="4 5" key="1">
    <citation type="journal article" date="2016" name="Nat. Commun.">
        <title>Thousands of microbial genomes shed light on interconnected biogeochemical processes in an aquifer system.</title>
        <authorList>
            <person name="Anantharaman K."/>
            <person name="Brown C.T."/>
            <person name="Hug L.A."/>
            <person name="Sharon I."/>
            <person name="Castelle C.J."/>
            <person name="Probst A.J."/>
            <person name="Thomas B.C."/>
            <person name="Singh A."/>
            <person name="Wilkins M.J."/>
            <person name="Karaoz U."/>
            <person name="Brodie E.L."/>
            <person name="Williams K.H."/>
            <person name="Hubbard S.S."/>
            <person name="Banfield J.F."/>
        </authorList>
    </citation>
    <scope>NUCLEOTIDE SEQUENCE [LARGE SCALE GENOMIC DNA]</scope>
</reference>
<dbReference type="Gene3D" id="3.40.50.2300">
    <property type="match status" value="1"/>
</dbReference>
<evidence type="ECO:0000313" key="4">
    <source>
        <dbReference type="EMBL" id="OGF13195.1"/>
    </source>
</evidence>
<keyword evidence="1 2" id="KW-0597">Phosphoprotein</keyword>
<dbReference type="GO" id="GO:0000160">
    <property type="term" value="P:phosphorelay signal transduction system"/>
    <property type="evidence" value="ECO:0007669"/>
    <property type="project" value="InterPro"/>
</dbReference>
<dbReference type="Proteomes" id="UP000177230">
    <property type="component" value="Unassembled WGS sequence"/>
</dbReference>
<comment type="caution">
    <text evidence="4">The sequence shown here is derived from an EMBL/GenBank/DDBJ whole genome shotgun (WGS) entry which is preliminary data.</text>
</comment>
<dbReference type="PANTHER" id="PTHR44591:SF18">
    <property type="entry name" value="REGULATORY PROTEIN"/>
    <property type="match status" value="1"/>
</dbReference>
<evidence type="ECO:0000313" key="5">
    <source>
        <dbReference type="Proteomes" id="UP000177230"/>
    </source>
</evidence>
<dbReference type="InterPro" id="IPR011006">
    <property type="entry name" value="CheY-like_superfamily"/>
</dbReference>
<dbReference type="EMBL" id="MFFM01000024">
    <property type="protein sequence ID" value="OGF13195.1"/>
    <property type="molecule type" value="Genomic_DNA"/>
</dbReference>
<gene>
    <name evidence="4" type="ORF">A2024_09905</name>
</gene>
<dbReference type="AlphaFoldDB" id="A0A1F5RFC8"/>
<evidence type="ECO:0000256" key="1">
    <source>
        <dbReference type="ARBA" id="ARBA00022553"/>
    </source>
</evidence>
<dbReference type="PROSITE" id="PS50110">
    <property type="entry name" value="RESPONSE_REGULATORY"/>
    <property type="match status" value="1"/>
</dbReference>
<sequence>MKTILVVDDEENIRILYQQDFTASGYQVICAATLDEAQKEFSRNQVDLVVLDLKLTAQDGGLEMLRWMREANRKIPIIINTAYPAYKTDFSSWLADAYIVKSSNLDELKETIARLITL</sequence>
<organism evidence="4 5">
    <name type="scientific">Candidatus Edwardsbacteria bacterium GWF2_54_11</name>
    <dbReference type="NCBI Taxonomy" id="1817851"/>
    <lineage>
        <taxon>Bacteria</taxon>
        <taxon>Candidatus Edwardsiibacteriota</taxon>
    </lineage>
</organism>
<protein>
    <submittedName>
        <fullName evidence="4">Two-component system response regulator</fullName>
    </submittedName>
</protein>
<dbReference type="SUPFAM" id="SSF52172">
    <property type="entry name" value="CheY-like"/>
    <property type="match status" value="1"/>
</dbReference>
<name>A0A1F5RFC8_9BACT</name>
<dbReference type="Pfam" id="PF00072">
    <property type="entry name" value="Response_reg"/>
    <property type="match status" value="1"/>
</dbReference>
<feature type="domain" description="Response regulatory" evidence="3">
    <location>
        <begin position="3"/>
        <end position="116"/>
    </location>
</feature>
<dbReference type="PANTHER" id="PTHR44591">
    <property type="entry name" value="STRESS RESPONSE REGULATOR PROTEIN 1"/>
    <property type="match status" value="1"/>
</dbReference>
<dbReference type="InterPro" id="IPR001789">
    <property type="entry name" value="Sig_transdc_resp-reg_receiver"/>
</dbReference>
<dbReference type="SMART" id="SM00448">
    <property type="entry name" value="REC"/>
    <property type="match status" value="1"/>
</dbReference>
<proteinExistence type="predicted"/>
<feature type="modified residue" description="4-aspartylphosphate" evidence="2">
    <location>
        <position position="52"/>
    </location>
</feature>
<evidence type="ECO:0000256" key="2">
    <source>
        <dbReference type="PROSITE-ProRule" id="PRU00169"/>
    </source>
</evidence>